<evidence type="ECO:0000313" key="2">
    <source>
        <dbReference type="Proteomes" id="UP000008070"/>
    </source>
</evidence>
<sequence>MGPGRRHLLSRCPTGLSGRYACRIVGQQHGTRLNMLTVSTAWLTIQRIGHRTSEARQRQVRS</sequence>
<name>C7CFH0_METED</name>
<organism evidence="1 2">
    <name type="scientific">Methylorubrum extorquens (strain DSM 6343 / CIP 106787 / DM4)</name>
    <name type="common">Methylobacterium extorquens</name>
    <dbReference type="NCBI Taxonomy" id="661410"/>
    <lineage>
        <taxon>Bacteria</taxon>
        <taxon>Pseudomonadati</taxon>
        <taxon>Pseudomonadota</taxon>
        <taxon>Alphaproteobacteria</taxon>
        <taxon>Hyphomicrobiales</taxon>
        <taxon>Methylobacteriaceae</taxon>
        <taxon>Methylorubrum</taxon>
    </lineage>
</organism>
<proteinExistence type="predicted"/>
<dbReference type="EMBL" id="FP103042">
    <property type="protein sequence ID" value="CAX26104.1"/>
    <property type="molecule type" value="Genomic_DNA"/>
</dbReference>
<accession>C7CFH0</accession>
<dbReference type="Proteomes" id="UP000008070">
    <property type="component" value="Chromosome"/>
</dbReference>
<gene>
    <name evidence="1" type="ORF">METD_I4476</name>
</gene>
<dbReference type="AlphaFoldDB" id="C7CFH0"/>
<dbReference type="KEGG" id="mdi:METDI4476"/>
<protein>
    <submittedName>
        <fullName evidence="1">Uncharacterized protein</fullName>
    </submittedName>
</protein>
<reference evidence="2" key="1">
    <citation type="journal article" date="2009" name="PLoS ONE">
        <title>Methylobacterium genome sequences: a reference blueprint to investigate microbial metabolism of C1 compounds from natural and industrial sources.</title>
        <authorList>
            <person name="Vuilleumier S."/>
            <person name="Chistoserdova L."/>
            <person name="Lee M.-C."/>
            <person name="Bringel F."/>
            <person name="Lajus A."/>
            <person name="Zhou Y."/>
            <person name="Gourion B."/>
            <person name="Barbe V."/>
            <person name="Chang J."/>
            <person name="Cruveiller S."/>
            <person name="Dossat C."/>
            <person name="Gillett W."/>
            <person name="Gruffaz C."/>
            <person name="Haugen E."/>
            <person name="Hourcade E."/>
            <person name="Levy R."/>
            <person name="Mangenot S."/>
            <person name="Muller E."/>
            <person name="Nadalig T."/>
            <person name="Pagni M."/>
            <person name="Penny C."/>
            <person name="Peyraud R."/>
            <person name="Robinson D.G."/>
            <person name="Roche D."/>
            <person name="Rouy Z."/>
            <person name="Saenampechek C."/>
            <person name="Salvignol G."/>
            <person name="Vallenet D."/>
            <person name="Wu Z."/>
            <person name="Marx C.J."/>
            <person name="Vorholt J.A."/>
            <person name="Olson M.V."/>
            <person name="Kaul R."/>
            <person name="Weissenbach J."/>
            <person name="Medigue C."/>
            <person name="Lidstrom M.E."/>
        </authorList>
    </citation>
    <scope>NUCLEOTIDE SEQUENCE [LARGE SCALE GENOMIC DNA]</scope>
    <source>
        <strain evidence="2">DSM 6343 / CIP 106787 / DM4</strain>
    </source>
</reference>
<dbReference type="HOGENOM" id="CLU_2899054_0_0_5"/>
<evidence type="ECO:0000313" key="1">
    <source>
        <dbReference type="EMBL" id="CAX26104.1"/>
    </source>
</evidence>